<name>A0A421DR98_9GAMM</name>
<accession>A0A421DR98</accession>
<keyword evidence="2" id="KW-1185">Reference proteome</keyword>
<evidence type="ECO:0000313" key="2">
    <source>
        <dbReference type="Proteomes" id="UP000285648"/>
    </source>
</evidence>
<comment type="caution">
    <text evidence="1">The sequence shown here is derived from an EMBL/GenBank/DDBJ whole genome shotgun (WGS) entry which is preliminary data.</text>
</comment>
<dbReference type="EMBL" id="MJLZ01000008">
    <property type="protein sequence ID" value="RLM26532.1"/>
    <property type="molecule type" value="Genomic_DNA"/>
</dbReference>
<proteinExistence type="predicted"/>
<dbReference type="AlphaFoldDB" id="A0A421DR98"/>
<gene>
    <name evidence="1" type="ORF">BIY29_05605</name>
</gene>
<dbReference type="Proteomes" id="UP000285648">
    <property type="component" value="Unassembled WGS sequence"/>
</dbReference>
<reference evidence="1 2" key="1">
    <citation type="submission" date="2016-09" db="EMBL/GenBank/DDBJ databases">
        <authorList>
            <person name="Doonan J."/>
            <person name="Pachebat J.A."/>
            <person name="Golyshin P.N."/>
            <person name="Denman S."/>
            <person name="Mcdonald J.E."/>
        </authorList>
    </citation>
    <scope>NUCLEOTIDE SEQUENCE [LARGE SCALE GENOMIC DNA]</scope>
    <source>
        <strain evidence="1 2">NCPPB 3934</strain>
    </source>
</reference>
<protein>
    <submittedName>
        <fullName evidence="1">Uncharacterized protein</fullName>
    </submittedName>
</protein>
<sequence>MGEKKAHRSELDFILFSKRRGEWYCFRAFSAVRLLSIQRSDQDHCRHWACQNAIFCGEQGDQALVYSEQ</sequence>
<organism evidence="1 2">
    <name type="scientific">Brenneria alni</name>
    <dbReference type="NCBI Taxonomy" id="71656"/>
    <lineage>
        <taxon>Bacteria</taxon>
        <taxon>Pseudomonadati</taxon>
        <taxon>Pseudomonadota</taxon>
        <taxon>Gammaproteobacteria</taxon>
        <taxon>Enterobacterales</taxon>
        <taxon>Pectobacteriaceae</taxon>
        <taxon>Brenneria</taxon>
    </lineage>
</organism>
<evidence type="ECO:0000313" key="1">
    <source>
        <dbReference type="EMBL" id="RLM26532.1"/>
    </source>
</evidence>